<protein>
    <recommendedName>
        <fullName evidence="6">Peptidase C14 caspase domain-containing protein</fullName>
    </recommendedName>
</protein>
<feature type="domain" description="Peptidase C14 caspase" evidence="6">
    <location>
        <begin position="134"/>
        <end position="418"/>
    </location>
</feature>
<feature type="region of interest" description="Disordered" evidence="5">
    <location>
        <begin position="339"/>
        <end position="373"/>
    </location>
</feature>
<organism evidence="7 8">
    <name type="scientific">Ascodesmis nigricans</name>
    <dbReference type="NCBI Taxonomy" id="341454"/>
    <lineage>
        <taxon>Eukaryota</taxon>
        <taxon>Fungi</taxon>
        <taxon>Dikarya</taxon>
        <taxon>Ascomycota</taxon>
        <taxon>Pezizomycotina</taxon>
        <taxon>Pezizomycetes</taxon>
        <taxon>Pezizales</taxon>
        <taxon>Ascodesmidaceae</taxon>
        <taxon>Ascodesmis</taxon>
    </lineage>
</organism>
<dbReference type="SUPFAM" id="SSF52129">
    <property type="entry name" value="Caspase-like"/>
    <property type="match status" value="1"/>
</dbReference>
<feature type="compositionally biased region" description="Low complexity" evidence="5">
    <location>
        <begin position="1"/>
        <end position="27"/>
    </location>
</feature>
<dbReference type="GO" id="GO:0006915">
    <property type="term" value="P:apoptotic process"/>
    <property type="evidence" value="ECO:0007669"/>
    <property type="project" value="UniProtKB-KW"/>
</dbReference>
<dbReference type="InterPro" id="IPR050452">
    <property type="entry name" value="Metacaspase"/>
</dbReference>
<evidence type="ECO:0000256" key="3">
    <source>
        <dbReference type="ARBA" id="ARBA00022807"/>
    </source>
</evidence>
<dbReference type="STRING" id="341454.A0A4S2MUI0"/>
<dbReference type="GO" id="GO:0004197">
    <property type="term" value="F:cysteine-type endopeptidase activity"/>
    <property type="evidence" value="ECO:0007669"/>
    <property type="project" value="InterPro"/>
</dbReference>
<evidence type="ECO:0000313" key="8">
    <source>
        <dbReference type="Proteomes" id="UP000298138"/>
    </source>
</evidence>
<dbReference type="OrthoDB" id="3223806at2759"/>
<dbReference type="InParanoid" id="A0A4S2MUI0"/>
<evidence type="ECO:0000256" key="2">
    <source>
        <dbReference type="ARBA" id="ARBA00022703"/>
    </source>
</evidence>
<dbReference type="FunCoup" id="A0A4S2MUI0">
    <property type="interactions" value="334"/>
</dbReference>
<evidence type="ECO:0000313" key="7">
    <source>
        <dbReference type="EMBL" id="TGZ80163.1"/>
    </source>
</evidence>
<keyword evidence="3" id="KW-0788">Thiol protease</keyword>
<reference evidence="7 8" key="1">
    <citation type="submission" date="2019-04" db="EMBL/GenBank/DDBJ databases">
        <title>Comparative genomics and transcriptomics to analyze fruiting body development in filamentous ascomycetes.</title>
        <authorList>
            <consortium name="DOE Joint Genome Institute"/>
            <person name="Lutkenhaus R."/>
            <person name="Traeger S."/>
            <person name="Breuer J."/>
            <person name="Kuo A."/>
            <person name="Lipzen A."/>
            <person name="Pangilinan J."/>
            <person name="Dilworth D."/>
            <person name="Sandor L."/>
            <person name="Poggeler S."/>
            <person name="Barry K."/>
            <person name="Grigoriev I.V."/>
            <person name="Nowrousian M."/>
        </authorList>
    </citation>
    <scope>NUCLEOTIDE SEQUENCE [LARGE SCALE GENOMIC DNA]</scope>
    <source>
        <strain evidence="7 8">CBS 389.68</strain>
    </source>
</reference>
<feature type="region of interest" description="Disordered" evidence="5">
    <location>
        <begin position="410"/>
        <end position="436"/>
    </location>
</feature>
<dbReference type="Pfam" id="PF00656">
    <property type="entry name" value="Peptidase_C14"/>
    <property type="match status" value="1"/>
</dbReference>
<feature type="compositionally biased region" description="Pro residues" evidence="5">
    <location>
        <begin position="57"/>
        <end position="73"/>
    </location>
</feature>
<proteinExistence type="inferred from homology"/>
<evidence type="ECO:0000256" key="4">
    <source>
        <dbReference type="ARBA" id="ARBA00023145"/>
    </source>
</evidence>
<dbReference type="InterPro" id="IPR029030">
    <property type="entry name" value="Caspase-like_dom_sf"/>
</dbReference>
<dbReference type="GO" id="GO:0006508">
    <property type="term" value="P:proteolysis"/>
    <property type="evidence" value="ECO:0007669"/>
    <property type="project" value="InterPro"/>
</dbReference>
<dbReference type="PANTHER" id="PTHR48104:SF30">
    <property type="entry name" value="METACASPASE-1"/>
    <property type="match status" value="1"/>
</dbReference>
<dbReference type="GO" id="GO:0005737">
    <property type="term" value="C:cytoplasm"/>
    <property type="evidence" value="ECO:0007669"/>
    <property type="project" value="TreeGrafter"/>
</dbReference>
<feature type="compositionally biased region" description="Low complexity" evidence="5">
    <location>
        <begin position="74"/>
        <end position="86"/>
    </location>
</feature>
<dbReference type="Gene3D" id="3.40.50.12660">
    <property type="match status" value="2"/>
</dbReference>
<keyword evidence="4" id="KW-0865">Zymogen</keyword>
<dbReference type="InterPro" id="IPR011600">
    <property type="entry name" value="Pept_C14_caspase"/>
</dbReference>
<evidence type="ECO:0000256" key="5">
    <source>
        <dbReference type="SAM" id="MobiDB-lite"/>
    </source>
</evidence>
<evidence type="ECO:0000256" key="1">
    <source>
        <dbReference type="ARBA" id="ARBA00009005"/>
    </source>
</evidence>
<dbReference type="EMBL" id="ML220126">
    <property type="protein sequence ID" value="TGZ80163.1"/>
    <property type="molecule type" value="Genomic_DNA"/>
</dbReference>
<keyword evidence="3" id="KW-0645">Protease</keyword>
<feature type="compositionally biased region" description="Polar residues" evidence="5">
    <location>
        <begin position="355"/>
        <end position="365"/>
    </location>
</feature>
<sequence length="436" mass="48343">MSGYPGQYGNYYQGQQQPPPQQQYSAPQQPPYPYSQQPQGYYPPPQQQSPAGQYYPPSAPQPYYQPPTSPYPPQQGQQGQQTHQQQWANQPMPTYNNTYQHHVPGAPAPPPTGSTSFGIPGVNYNFSYSNCSGKRKALLIGINYFGQKGQLRGCINDVKNMSKFLHDRFHYKWDDMVILTDDQQNPRSQPTKQNILTAMHWLVKDAQPNDSLFFHYSGHGGQTKDLDGDEGDGYDETIYPVDFRYAGHIVDDEMHKIMVASLKEGVRLTAIFDSCHSGSALDLPYLYSTSGKQKEPNLAKEAGQGLLGALSAYSRGDIGAVASTVFGIGKRFTTGRNAEERAMRTKTSPADVIQWSGSKDSQTSADAHEDGQATGAMSHAFIKALSKNPQQSYAQLLNSIRDELAPKYSQKPQLSCSHPLGNDNLPLPESEMEFLM</sequence>
<keyword evidence="3" id="KW-0378">Hydrolase</keyword>
<gene>
    <name evidence="7" type="ORF">EX30DRAFT_372418</name>
</gene>
<accession>A0A4S2MUI0</accession>
<dbReference type="PANTHER" id="PTHR48104">
    <property type="entry name" value="METACASPASE-4"/>
    <property type="match status" value="1"/>
</dbReference>
<dbReference type="AlphaFoldDB" id="A0A4S2MUI0"/>
<feature type="region of interest" description="Disordered" evidence="5">
    <location>
        <begin position="1"/>
        <end position="114"/>
    </location>
</feature>
<name>A0A4S2MUI0_9PEZI</name>
<evidence type="ECO:0000259" key="6">
    <source>
        <dbReference type="Pfam" id="PF00656"/>
    </source>
</evidence>
<comment type="similarity">
    <text evidence="1">Belongs to the peptidase C14B family.</text>
</comment>
<dbReference type="Proteomes" id="UP000298138">
    <property type="component" value="Unassembled WGS sequence"/>
</dbReference>
<keyword evidence="2" id="KW-0053">Apoptosis</keyword>
<feature type="compositionally biased region" description="Polar residues" evidence="5">
    <location>
        <begin position="87"/>
        <end position="100"/>
    </location>
</feature>
<keyword evidence="8" id="KW-1185">Reference proteome</keyword>